<dbReference type="Pfam" id="PF05170">
    <property type="entry name" value="AsmA"/>
    <property type="match status" value="1"/>
</dbReference>
<name>A0ABX1MZC1_9RHOO</name>
<accession>A0ABX1MZC1</accession>
<evidence type="ECO:0000313" key="2">
    <source>
        <dbReference type="EMBL" id="NMF93108.1"/>
    </source>
</evidence>
<protein>
    <recommendedName>
        <fullName evidence="1">AsmA domain-containing protein</fullName>
    </recommendedName>
</protein>
<feature type="domain" description="AsmA" evidence="1">
    <location>
        <begin position="10"/>
        <end position="197"/>
    </location>
</feature>
<organism evidence="2 3">
    <name type="scientific">Aromatoleum buckelii</name>
    <dbReference type="NCBI Taxonomy" id="200254"/>
    <lineage>
        <taxon>Bacteria</taxon>
        <taxon>Pseudomonadati</taxon>
        <taxon>Pseudomonadota</taxon>
        <taxon>Betaproteobacteria</taxon>
        <taxon>Rhodocyclales</taxon>
        <taxon>Rhodocyclaceae</taxon>
        <taxon>Aromatoleum</taxon>
    </lineage>
</organism>
<dbReference type="RefSeq" id="WP_169198392.1">
    <property type="nucleotide sequence ID" value="NZ_WTVH02000008.1"/>
</dbReference>
<dbReference type="EMBL" id="WTVH01000010">
    <property type="protein sequence ID" value="NMF93108.1"/>
    <property type="molecule type" value="Genomic_DNA"/>
</dbReference>
<proteinExistence type="predicted"/>
<comment type="caution">
    <text evidence="2">The sequence shown here is derived from an EMBL/GenBank/DDBJ whole genome shotgun (WGS) entry which is preliminary data.</text>
</comment>
<evidence type="ECO:0000259" key="1">
    <source>
        <dbReference type="Pfam" id="PF05170"/>
    </source>
</evidence>
<dbReference type="Proteomes" id="UP000601990">
    <property type="component" value="Unassembled WGS sequence"/>
</dbReference>
<dbReference type="InterPro" id="IPR007844">
    <property type="entry name" value="AsmA"/>
</dbReference>
<dbReference type="PANTHER" id="PTHR30441">
    <property type="entry name" value="DUF748 DOMAIN-CONTAINING PROTEIN"/>
    <property type="match status" value="1"/>
</dbReference>
<reference evidence="2" key="1">
    <citation type="submission" date="2019-12" db="EMBL/GenBank/DDBJ databases">
        <title>Comparative genomics gives insights into the taxonomy of the Azoarcus-Aromatoleum group and reveals separate origins of nif in the plant-associated Azoarcus and non-plant-associated Aromatoleum sub-groups.</title>
        <authorList>
            <person name="Lafos M."/>
            <person name="Maluk M."/>
            <person name="Batista M."/>
            <person name="Junghare M."/>
            <person name="Carmona M."/>
            <person name="Faoro H."/>
            <person name="Cruz L.M."/>
            <person name="Battistoni F."/>
            <person name="De Souza E."/>
            <person name="Pedrosa F."/>
            <person name="Chen W.-M."/>
            <person name="Poole P.S."/>
            <person name="Dixon R.A."/>
            <person name="James E.K."/>
        </authorList>
    </citation>
    <scope>NUCLEOTIDE SEQUENCE</scope>
    <source>
        <strain evidence="2">U120</strain>
    </source>
</reference>
<keyword evidence="3" id="KW-1185">Reference proteome</keyword>
<dbReference type="PANTHER" id="PTHR30441:SF4">
    <property type="entry name" value="PROTEIN ASMA"/>
    <property type="match status" value="1"/>
</dbReference>
<dbReference type="InterPro" id="IPR052894">
    <property type="entry name" value="AsmA-related"/>
</dbReference>
<sequence length="436" mass="45762">MTGALRARRVAVFIALFLALTVIVIAAAVHFGGEWLRAEFERRLQNRIVPAVRVDGPVRVRLRPAPTLVVNGIRIGGDGEADMLEIRSLAVELDPAQLLHGRVALSALTLEGGDIALRRGDEGDWNFAGLLRPDPAVPSNDGAIAIGRVVVANTALRLVGAHGEPLAELSELRLTSGPFGPGMSGTFELNGRVTVDAAFPADLRIASSGNYRFDEGTAIAENLAFNVQGIAAQWRIDRGEAHVARLRRERDGTVRLGDSRLALELAEGESALAVQGSLAALETVPVGGTAASGTGGTAIGANFEGGTLELPHPAGEPAPLNVSFSGDLRFDPAGPSVRGTVAGSFDDSRFDGRWRFEPEAVPPLGVALSLDRLDLDRYLPPPAAKPAPADLTAWRNWPVEADLRVGRLTVGGFVSENARLRLGGGPVAANSATGAR</sequence>
<evidence type="ECO:0000313" key="3">
    <source>
        <dbReference type="Proteomes" id="UP000601990"/>
    </source>
</evidence>
<gene>
    <name evidence="2" type="ORF">GO608_07175</name>
</gene>